<protein>
    <submittedName>
        <fullName evidence="2">Uncharacterized protein</fullName>
    </submittedName>
</protein>
<dbReference type="AlphaFoldDB" id="A0A4Z0FDU7"/>
<name>A0A4Z0FDU7_9GAMM</name>
<evidence type="ECO:0000313" key="3">
    <source>
        <dbReference type="Proteomes" id="UP000297890"/>
    </source>
</evidence>
<dbReference type="OrthoDB" id="3078733at2"/>
<comment type="caution">
    <text evidence="2">The sequence shown here is derived from an EMBL/GenBank/DDBJ whole genome shotgun (WGS) entry which is preliminary data.</text>
</comment>
<evidence type="ECO:0000313" key="2">
    <source>
        <dbReference type="EMBL" id="TFZ83889.1"/>
    </source>
</evidence>
<dbReference type="Proteomes" id="UP000297890">
    <property type="component" value="Unassembled WGS sequence"/>
</dbReference>
<dbReference type="RefSeq" id="WP_135280816.1">
    <property type="nucleotide sequence ID" value="NZ_SRIO01000002.1"/>
</dbReference>
<sequence length="303" mass="34716">MHQISKRGGHARRASLPVLGTLLAVGLHAAPTSADENLFGYVTGVDTLPKGAGEIYLWATDRRDKGQGDYAAQDYRIEFERGLTDRLTGSLYLNWRHHEIEGAAPIDETGMPEYPDIDRFGFQGVQASLKYNLVSPYTHPVGLSLYVEPGYSEIFKITGQEQQELSLETKLIVQKNFLDDQLVWATNLTPEFEVRKFDGEEDWETELAFEVTSGVSYRFAPKWFGALEARYHSEYPDWPDSDVREHYALFAGPSLHYGAERWWWTLTYLPQLTGRPADASRDEDLHLHEHEKREIRLKVGYNF</sequence>
<evidence type="ECO:0000256" key="1">
    <source>
        <dbReference type="SAM" id="SignalP"/>
    </source>
</evidence>
<dbReference type="InterPro" id="IPR046603">
    <property type="entry name" value="DUF6662"/>
</dbReference>
<accession>A0A4Z0FDU7</accession>
<proteinExistence type="predicted"/>
<gene>
    <name evidence="2" type="ORF">E4680_02660</name>
</gene>
<reference evidence="2 3" key="1">
    <citation type="journal article" date="2019" name="ISME J.">
        <title>Candidatus Macondimonas diazotrophica, a novel gammaproteobacterial genus dominating crude-oil-contaminated coastal sediments.</title>
        <authorList>
            <person name="Karthikeyan S."/>
            <person name="Konstantinidis K."/>
        </authorList>
    </citation>
    <scope>NUCLEOTIDE SEQUENCE [LARGE SCALE GENOMIC DNA]</scope>
    <source>
        <strain evidence="2 3">KTK01</strain>
    </source>
</reference>
<feature type="chain" id="PRO_5021388900" evidence="1">
    <location>
        <begin position="30"/>
        <end position="303"/>
    </location>
</feature>
<feature type="signal peptide" evidence="1">
    <location>
        <begin position="1"/>
        <end position="29"/>
    </location>
</feature>
<organism evidence="2 3">
    <name type="scientific">Candidatus Macondimonas diazotrophica</name>
    <dbReference type="NCBI Taxonomy" id="2305248"/>
    <lineage>
        <taxon>Bacteria</taxon>
        <taxon>Pseudomonadati</taxon>
        <taxon>Pseudomonadota</taxon>
        <taxon>Gammaproteobacteria</taxon>
        <taxon>Chromatiales</taxon>
        <taxon>Ectothiorhodospiraceae</taxon>
        <taxon>Candidatus Macondimonas</taxon>
    </lineage>
</organism>
<keyword evidence="3" id="KW-1185">Reference proteome</keyword>
<dbReference type="EMBL" id="SRIO01000002">
    <property type="protein sequence ID" value="TFZ83889.1"/>
    <property type="molecule type" value="Genomic_DNA"/>
</dbReference>
<keyword evidence="1" id="KW-0732">Signal</keyword>
<dbReference type="Pfam" id="PF20367">
    <property type="entry name" value="DUF6662"/>
    <property type="match status" value="2"/>
</dbReference>